<dbReference type="Pfam" id="PF00497">
    <property type="entry name" value="SBP_bac_3"/>
    <property type="match status" value="1"/>
</dbReference>
<comment type="caution">
    <text evidence="3">The sequence shown here is derived from an EMBL/GenBank/DDBJ whole genome shotgun (WGS) entry which is preliminary data.</text>
</comment>
<feature type="signal peptide" evidence="1">
    <location>
        <begin position="1"/>
        <end position="19"/>
    </location>
</feature>
<reference evidence="3 4" key="1">
    <citation type="submission" date="2023-07" db="EMBL/GenBank/DDBJ databases">
        <title>Sorghum-associated microbial communities from plants grown in Nebraska, USA.</title>
        <authorList>
            <person name="Schachtman D."/>
        </authorList>
    </citation>
    <scope>NUCLEOTIDE SEQUENCE [LARGE SCALE GENOMIC DNA]</scope>
    <source>
        <strain evidence="3 4">BE316</strain>
    </source>
</reference>
<dbReference type="EMBL" id="JAVDXV010000010">
    <property type="protein sequence ID" value="MDR7335447.1"/>
    <property type="molecule type" value="Genomic_DNA"/>
</dbReference>
<dbReference type="RefSeq" id="WP_310332452.1">
    <property type="nucleotide sequence ID" value="NZ_JAVDXV010000010.1"/>
</dbReference>
<name>A0ABU2AE18_9BURK</name>
<dbReference type="Gene3D" id="3.40.190.10">
    <property type="entry name" value="Periplasmic binding protein-like II"/>
    <property type="match status" value="2"/>
</dbReference>
<dbReference type="SUPFAM" id="SSF53850">
    <property type="entry name" value="Periplasmic binding protein-like II"/>
    <property type="match status" value="1"/>
</dbReference>
<feature type="chain" id="PRO_5045056352" evidence="1">
    <location>
        <begin position="20"/>
        <end position="273"/>
    </location>
</feature>
<evidence type="ECO:0000313" key="3">
    <source>
        <dbReference type="EMBL" id="MDR7335447.1"/>
    </source>
</evidence>
<dbReference type="InterPro" id="IPR001638">
    <property type="entry name" value="Solute-binding_3/MltF_N"/>
</dbReference>
<keyword evidence="4" id="KW-1185">Reference proteome</keyword>
<protein>
    <submittedName>
        <fullName evidence="3">Polar amino acid transport system substrate-binding protein</fullName>
    </submittedName>
</protein>
<organism evidence="3 4">
    <name type="scientific">Roseateles asaccharophilus</name>
    <dbReference type="NCBI Taxonomy" id="582607"/>
    <lineage>
        <taxon>Bacteria</taxon>
        <taxon>Pseudomonadati</taxon>
        <taxon>Pseudomonadota</taxon>
        <taxon>Betaproteobacteria</taxon>
        <taxon>Burkholderiales</taxon>
        <taxon>Sphaerotilaceae</taxon>
        <taxon>Roseateles</taxon>
    </lineage>
</organism>
<gene>
    <name evidence="3" type="ORF">J2X21_004612</name>
</gene>
<dbReference type="Proteomes" id="UP001180825">
    <property type="component" value="Unassembled WGS sequence"/>
</dbReference>
<keyword evidence="1" id="KW-0732">Signal</keyword>
<evidence type="ECO:0000259" key="2">
    <source>
        <dbReference type="Pfam" id="PF00497"/>
    </source>
</evidence>
<proteinExistence type="predicted"/>
<evidence type="ECO:0000313" key="4">
    <source>
        <dbReference type="Proteomes" id="UP001180825"/>
    </source>
</evidence>
<evidence type="ECO:0000256" key="1">
    <source>
        <dbReference type="SAM" id="SignalP"/>
    </source>
</evidence>
<accession>A0ABU2AE18</accession>
<feature type="domain" description="Solute-binding protein family 3/N-terminal" evidence="2">
    <location>
        <begin position="30"/>
        <end position="159"/>
    </location>
</feature>
<sequence length="273" mass="28387">MAAFSWRWLLALLVGADCAAAPTTLKFVTKPFAPYTQAGPDGRPAGPLVELLQAACARLAWHCVVEQLPWRRALGQAERGEVDGLFPVVDSPGRRASFHVSAPVVAARYVLLGRSGPAVALGTGHPTLAGRTLAAYGPSDAAATLQQLVAGVSQVRTEIEPDHATVLRKLGAGRYGEDGLALVNEAVAERQRLSTDLGGATPVAVVKDVAYAYALVPSRVDAAQALVFARTLQALCASGVAAEIFRPHGLPAAACPAAAASHARQLLAPARRQ</sequence>